<evidence type="ECO:0000259" key="6">
    <source>
        <dbReference type="PROSITE" id="PS50110"/>
    </source>
</evidence>
<dbReference type="AlphaFoldDB" id="A0A6N2GTC9"/>
<dbReference type="EC" id="3.5.1.44" evidence="3"/>
<dbReference type="InterPro" id="IPR035909">
    <property type="entry name" value="CheB_C"/>
</dbReference>
<accession>A0A6N2GTC9</accession>
<dbReference type="PANTHER" id="PTHR42872">
    <property type="entry name" value="PROTEIN-GLUTAMATE METHYLESTERASE/PROTEIN-GLUTAMINE GLUTAMINASE"/>
    <property type="match status" value="1"/>
</dbReference>
<feature type="domain" description="CheB-type methylesterase" evidence="7">
    <location>
        <begin position="161"/>
        <end position="355"/>
    </location>
</feature>
<reference evidence="9 10" key="1">
    <citation type="journal article" date="2016" name="Front. Microbiol.">
        <title>High-Level Heat Resistance of Spores of Bacillus amyloliquefaciens and Bacillus licheniformis Results from the Presence of a spoVA Operon in a Tn1546 Transposon.</title>
        <authorList>
            <person name="Berendsen E.M."/>
            <person name="Koning R.A."/>
            <person name="Boekhorst J."/>
            <person name="de Jong A."/>
            <person name="Kuipers O.P."/>
            <person name="Wells-Bennik M.H."/>
        </authorList>
    </citation>
    <scope>NUCLEOTIDE SEQUENCE [LARGE SCALE GENOMIC DNA]</scope>
    <source>
        <strain evidence="9 10">B4121</strain>
    </source>
</reference>
<evidence type="ECO:0000256" key="2">
    <source>
        <dbReference type="ARBA" id="ARBA00048267"/>
    </source>
</evidence>
<comment type="caution">
    <text evidence="9">The sequence shown here is derived from an EMBL/GenBank/DDBJ whole genome shotgun (WGS) entry which is preliminary data.</text>
</comment>
<keyword evidence="3" id="KW-0963">Cytoplasm</keyword>
<keyword evidence="1 3" id="KW-0378">Hydrolase</keyword>
<dbReference type="InterPro" id="IPR000673">
    <property type="entry name" value="Sig_transdc_resp-reg_Me-estase"/>
</dbReference>
<feature type="modified residue" description="4-aspartylphosphate" evidence="3 5">
    <location>
        <position position="54"/>
    </location>
</feature>
<dbReference type="PROSITE" id="PS50110">
    <property type="entry name" value="RESPONSE_REGULATORY"/>
    <property type="match status" value="1"/>
</dbReference>
<keyword evidence="3 4" id="KW-0145">Chemotaxis</keyword>
<dbReference type="Pfam" id="PF00072">
    <property type="entry name" value="Response_reg"/>
    <property type="match status" value="1"/>
</dbReference>
<dbReference type="GO" id="GO:0006935">
    <property type="term" value="P:chemotaxis"/>
    <property type="evidence" value="ECO:0007669"/>
    <property type="project" value="UniProtKB-UniRule"/>
</dbReference>
<dbReference type="EMBL" id="LKPO01000026">
    <property type="protein sequence ID" value="OLF87733.1"/>
    <property type="molecule type" value="Genomic_DNA"/>
</dbReference>
<feature type="domain" description="Response regulatory" evidence="6">
    <location>
        <begin position="3"/>
        <end position="120"/>
    </location>
</feature>
<dbReference type="Proteomes" id="UP000185604">
    <property type="component" value="Unassembled WGS sequence"/>
</dbReference>
<evidence type="ECO:0000259" key="7">
    <source>
        <dbReference type="PROSITE" id="PS50122"/>
    </source>
</evidence>
<comment type="similarity">
    <text evidence="3">Belongs to the CheB family.</text>
</comment>
<dbReference type="GO" id="GO:0005737">
    <property type="term" value="C:cytoplasm"/>
    <property type="evidence" value="ECO:0007669"/>
    <property type="project" value="UniProtKB-SubCell"/>
</dbReference>
<evidence type="ECO:0000313" key="10">
    <source>
        <dbReference type="Proteomes" id="UP000185604"/>
    </source>
</evidence>
<evidence type="ECO:0000256" key="3">
    <source>
        <dbReference type="HAMAP-Rule" id="MF_00099"/>
    </source>
</evidence>
<feature type="active site" evidence="3 4">
    <location>
        <position position="173"/>
    </location>
</feature>
<feature type="active site" evidence="3 4">
    <location>
        <position position="296"/>
    </location>
</feature>
<dbReference type="InterPro" id="IPR001789">
    <property type="entry name" value="Sig_transdc_resp-reg_receiver"/>
</dbReference>
<reference evidence="8" key="2">
    <citation type="submission" date="2022-12" db="EMBL/GenBank/DDBJ databases">
        <title>Draft Genome Sequences of Bacillus licheniformis and Bacillus paralicheniformis strains isolated from Irish skim milk powders.</title>
        <authorList>
            <person name="Lourenco A."/>
            <person name="Li F."/>
            <person name="Geraldine D."/>
            <person name="Tobin J.T."/>
            <person name="Butler F."/>
            <person name="Jordan K."/>
            <person name="Obrien T."/>
        </authorList>
    </citation>
    <scope>NUCLEOTIDE SEQUENCE</scope>
    <source>
        <strain evidence="8">3370</strain>
    </source>
</reference>
<comment type="domain">
    <text evidence="3">Contains a C-terminal catalytic domain, and an N-terminal region which modulates catalytic activity.</text>
</comment>
<comment type="catalytic activity">
    <reaction evidence="2 3">
        <text>[protein]-L-glutamate 5-O-methyl ester + H2O = L-glutamyl-[protein] + methanol + H(+)</text>
        <dbReference type="Rhea" id="RHEA:23236"/>
        <dbReference type="Rhea" id="RHEA-COMP:10208"/>
        <dbReference type="Rhea" id="RHEA-COMP:10311"/>
        <dbReference type="ChEBI" id="CHEBI:15377"/>
        <dbReference type="ChEBI" id="CHEBI:15378"/>
        <dbReference type="ChEBI" id="CHEBI:17790"/>
        <dbReference type="ChEBI" id="CHEBI:29973"/>
        <dbReference type="ChEBI" id="CHEBI:82795"/>
        <dbReference type="EC" id="3.1.1.61"/>
    </reaction>
</comment>
<dbReference type="RefSeq" id="WP_020451410.1">
    <property type="nucleotide sequence ID" value="NZ_AP023088.1"/>
</dbReference>
<dbReference type="CDD" id="cd16432">
    <property type="entry name" value="CheB_Rec"/>
    <property type="match status" value="1"/>
</dbReference>
<comment type="catalytic activity">
    <reaction evidence="3">
        <text>L-glutaminyl-[protein] + H2O = L-glutamyl-[protein] + NH4(+)</text>
        <dbReference type="Rhea" id="RHEA:16441"/>
        <dbReference type="Rhea" id="RHEA-COMP:10207"/>
        <dbReference type="Rhea" id="RHEA-COMP:10208"/>
        <dbReference type="ChEBI" id="CHEBI:15377"/>
        <dbReference type="ChEBI" id="CHEBI:28938"/>
        <dbReference type="ChEBI" id="CHEBI:29973"/>
        <dbReference type="ChEBI" id="CHEBI:30011"/>
        <dbReference type="EC" id="3.5.1.44"/>
    </reaction>
</comment>
<dbReference type="SUPFAM" id="SSF52738">
    <property type="entry name" value="Methylesterase CheB, C-terminal domain"/>
    <property type="match status" value="1"/>
</dbReference>
<dbReference type="PROSITE" id="PS50122">
    <property type="entry name" value="CHEB"/>
    <property type="match status" value="1"/>
</dbReference>
<keyword evidence="3 5" id="KW-0597">Phosphoprotein</keyword>
<feature type="active site" evidence="3 4">
    <location>
        <position position="200"/>
    </location>
</feature>
<protein>
    <recommendedName>
        <fullName evidence="3">Protein-glutamate methylesterase/protein-glutamine glutaminase</fullName>
        <ecNumber evidence="3">3.1.1.61</ecNumber>
        <ecNumber evidence="3">3.5.1.44</ecNumber>
    </recommendedName>
</protein>
<dbReference type="Proteomes" id="UP001216709">
    <property type="component" value="Unassembled WGS sequence"/>
</dbReference>
<comment type="PTM">
    <text evidence="3">Phosphorylated by CheA. Phosphorylation of the N-terminal regulatory domain activates the methylesterase activity.</text>
</comment>
<evidence type="ECO:0000313" key="9">
    <source>
        <dbReference type="EMBL" id="OLF87733.1"/>
    </source>
</evidence>
<dbReference type="SMART" id="SM00448">
    <property type="entry name" value="REC"/>
    <property type="match status" value="1"/>
</dbReference>
<evidence type="ECO:0000256" key="1">
    <source>
        <dbReference type="ARBA" id="ARBA00022801"/>
    </source>
</evidence>
<proteinExistence type="inferred from homology"/>
<dbReference type="GO" id="GO:0050568">
    <property type="term" value="F:protein-glutamine glutaminase activity"/>
    <property type="evidence" value="ECO:0007669"/>
    <property type="project" value="UniProtKB-UniRule"/>
</dbReference>
<dbReference type="GO" id="GO:0000156">
    <property type="term" value="F:phosphorelay response regulator activity"/>
    <property type="evidence" value="ECO:0007669"/>
    <property type="project" value="InterPro"/>
</dbReference>
<dbReference type="GO" id="GO:0008984">
    <property type="term" value="F:protein-glutamate methylesterase activity"/>
    <property type="evidence" value="ECO:0007669"/>
    <property type="project" value="UniProtKB-UniRule"/>
</dbReference>
<dbReference type="PIRSF" id="PIRSF000876">
    <property type="entry name" value="RR_chemtxs_CheB"/>
    <property type="match status" value="1"/>
</dbReference>
<dbReference type="Gene3D" id="3.40.50.2300">
    <property type="match status" value="1"/>
</dbReference>
<evidence type="ECO:0000313" key="8">
    <source>
        <dbReference type="EMBL" id="MDE1450915.1"/>
    </source>
</evidence>
<dbReference type="GeneID" id="56671508"/>
<name>A0A6N2GTC9_9BACI</name>
<dbReference type="NCBIfam" id="NF001965">
    <property type="entry name" value="PRK00742.1"/>
    <property type="match status" value="1"/>
</dbReference>
<dbReference type="InterPro" id="IPR008248">
    <property type="entry name" value="CheB-like"/>
</dbReference>
<dbReference type="SUPFAM" id="SSF52172">
    <property type="entry name" value="CheY-like"/>
    <property type="match status" value="1"/>
</dbReference>
<gene>
    <name evidence="3" type="primary">cheB</name>
    <name evidence="9" type="ORF">B4121_4185</name>
    <name evidence="8" type="ORF">PVN32_01865</name>
</gene>
<dbReference type="HAMAP" id="MF_00099">
    <property type="entry name" value="CheB_chemtxs"/>
    <property type="match status" value="1"/>
</dbReference>
<dbReference type="Pfam" id="PF01339">
    <property type="entry name" value="CheB_methylest"/>
    <property type="match status" value="1"/>
</dbReference>
<organism evidence="9 10">
    <name type="scientific">Bacillus paralicheniformis</name>
    <dbReference type="NCBI Taxonomy" id="1648923"/>
    <lineage>
        <taxon>Bacteria</taxon>
        <taxon>Bacillati</taxon>
        <taxon>Bacillota</taxon>
        <taxon>Bacilli</taxon>
        <taxon>Bacillales</taxon>
        <taxon>Bacillaceae</taxon>
        <taxon>Bacillus</taxon>
    </lineage>
</organism>
<dbReference type="EMBL" id="JARAFO010000002">
    <property type="protein sequence ID" value="MDE1450915.1"/>
    <property type="molecule type" value="Genomic_DNA"/>
</dbReference>
<dbReference type="CDD" id="cd17541">
    <property type="entry name" value="REC_CheB-like"/>
    <property type="match status" value="1"/>
</dbReference>
<dbReference type="EC" id="3.1.1.61" evidence="3"/>
<evidence type="ECO:0000256" key="5">
    <source>
        <dbReference type="PROSITE-ProRule" id="PRU00169"/>
    </source>
</evidence>
<sequence length="357" mass="38586">MIRVLVVDDSAFMRNMITKFLTSNHEIAVAGTARNGEEALQKIKELRPDVITLDIEMPVMNGKETLKRIMASDPLPVVMVSSLTQQGADITIECLELGAIDFVAKPSGSISIDLYKVRDMLIEKVLTAGRVKLKGRPVPISKPAIETAKRPPVSGSDSVRVRAGKQLICIGTSTGGPRALQRVLPKLPKTLKAPVFVVQHMPKGFTASLANRLNHLSEVTVKEAENGERAKDGWVYIAPGGKNMAVGLEKGELVITLDDRDTESRHKPSVDYLFHSLASLREFEKIAVIMTGMGSDGTEGVKGLLKHGSGTVIAEAAESSVVFGMPKSVINNGLANDIKHVDEIAAAIMTYMKKERA</sequence>
<comment type="function">
    <text evidence="3">Involved in chemotaxis. Part of a chemotaxis signal transduction system that modulates chemotaxis in response to various stimuli. Catalyzes the demethylation of specific methylglutamate residues introduced into the chemoreceptors (methyl-accepting chemotaxis proteins or MCP) by CheR. Also mediates the irreversible deamidation of specific glutamine residues to glutamic acid.</text>
</comment>
<comment type="subcellular location">
    <subcellularLocation>
        <location evidence="3">Cytoplasm</location>
    </subcellularLocation>
</comment>
<dbReference type="InterPro" id="IPR011006">
    <property type="entry name" value="CheY-like_superfamily"/>
</dbReference>
<dbReference type="Gene3D" id="3.40.50.180">
    <property type="entry name" value="Methylesterase CheB, C-terminal domain"/>
    <property type="match status" value="1"/>
</dbReference>
<evidence type="ECO:0000256" key="4">
    <source>
        <dbReference type="PROSITE-ProRule" id="PRU00050"/>
    </source>
</evidence>
<dbReference type="PANTHER" id="PTHR42872:SF3">
    <property type="entry name" value="PROTEIN-GLUTAMATE METHYLESTERASE_PROTEIN-GLUTAMINE GLUTAMINASE 1"/>
    <property type="match status" value="1"/>
</dbReference>